<evidence type="ECO:0000313" key="3">
    <source>
        <dbReference type="EMBL" id="GAB96812.1"/>
    </source>
</evidence>
<dbReference type="STRING" id="1184609.KILIM_049_00300"/>
<dbReference type="Gene3D" id="3.20.20.150">
    <property type="entry name" value="Divalent-metal-dependent TIM barrel enzymes"/>
    <property type="match status" value="1"/>
</dbReference>
<dbReference type="InterPro" id="IPR036237">
    <property type="entry name" value="Xyl_isomerase-like_sf"/>
</dbReference>
<keyword evidence="1" id="KW-0119">Carbohydrate metabolism</keyword>
<dbReference type="OrthoDB" id="104997at2"/>
<gene>
    <name evidence="3" type="primary">iolE</name>
    <name evidence="3" type="ORF">KILIM_049_00300</name>
</gene>
<evidence type="ECO:0000259" key="2">
    <source>
        <dbReference type="Pfam" id="PF01261"/>
    </source>
</evidence>
<dbReference type="RefSeq" id="WP_006593344.1">
    <property type="nucleotide sequence ID" value="NZ_BAHD01000049.1"/>
</dbReference>
<dbReference type="InterPro" id="IPR050312">
    <property type="entry name" value="IolE/XylAMocC-like"/>
</dbReference>
<dbReference type="PANTHER" id="PTHR12110">
    <property type="entry name" value="HYDROXYPYRUVATE ISOMERASE"/>
    <property type="match status" value="1"/>
</dbReference>
<dbReference type="AlphaFoldDB" id="K6WXL8"/>
<organism evidence="3 4">
    <name type="scientific">Kineosphaera limosa NBRC 100340</name>
    <dbReference type="NCBI Taxonomy" id="1184609"/>
    <lineage>
        <taxon>Bacteria</taxon>
        <taxon>Bacillati</taxon>
        <taxon>Actinomycetota</taxon>
        <taxon>Actinomycetes</taxon>
        <taxon>Micrococcales</taxon>
        <taxon>Dermatophilaceae</taxon>
        <taxon>Kineosphaera</taxon>
    </lineage>
</organism>
<comment type="caution">
    <text evidence="3">The sequence shown here is derived from an EMBL/GenBank/DDBJ whole genome shotgun (WGS) entry which is preliminary data.</text>
</comment>
<dbReference type="PANTHER" id="PTHR12110:SF41">
    <property type="entry name" value="INOSOSE DEHYDRATASE"/>
    <property type="match status" value="1"/>
</dbReference>
<proteinExistence type="predicted"/>
<keyword evidence="4" id="KW-1185">Reference proteome</keyword>
<dbReference type="Pfam" id="PF01261">
    <property type="entry name" value="AP_endonuc_2"/>
    <property type="match status" value="1"/>
</dbReference>
<evidence type="ECO:0000256" key="1">
    <source>
        <dbReference type="ARBA" id="ARBA00023277"/>
    </source>
</evidence>
<dbReference type="InterPro" id="IPR013022">
    <property type="entry name" value="Xyl_isomerase-like_TIM-brl"/>
</dbReference>
<accession>K6WXL8</accession>
<sequence length="309" mass="33081">MSATITVGTAPDSWGVWFPDDPRQVGYTQFLDDVAAAGYEWIELGPYGFLPTDPTHLRDELDARGLKLSAGTVGENLHLPGTWDAVWAEASAVAALTAAAGGKHLVVLPAMYRDLQTGAPTEPDTLTSEQWDSLTSGVDRLGKALREEYGLALQFHPHADAHVATERHITRLLEATDPTYVNLCLDTGHIAYVGSDNLAIIEAHPSRIGYLHLKQVDPQVMQQVRAQDMSFADAVIAGAMVEPPRGVPDFPSVLEAVAHLGTDVFAIVEQDMYPCAPDAPLPIARRTSAYLGSCGVGAVRGLRAVHASA</sequence>
<name>K6WXL8_9MICO</name>
<dbReference type="EMBL" id="BAHD01000049">
    <property type="protein sequence ID" value="GAB96812.1"/>
    <property type="molecule type" value="Genomic_DNA"/>
</dbReference>
<evidence type="ECO:0000313" key="4">
    <source>
        <dbReference type="Proteomes" id="UP000008366"/>
    </source>
</evidence>
<reference evidence="3 4" key="1">
    <citation type="submission" date="2012-08" db="EMBL/GenBank/DDBJ databases">
        <title>Whole genome shotgun sequence of Kineosphaera limosa NBRC 100340.</title>
        <authorList>
            <person name="Yoshida I."/>
            <person name="Isaki S."/>
            <person name="Hosoyama A."/>
            <person name="Tsuchikane K."/>
            <person name="Katsumata H."/>
            <person name="Ando Y."/>
            <person name="Ohji S."/>
            <person name="Hamada M."/>
            <person name="Tamura T."/>
            <person name="Yamazoe A."/>
            <person name="Yamazaki S."/>
            <person name="Fujita N."/>
        </authorList>
    </citation>
    <scope>NUCLEOTIDE SEQUENCE [LARGE SCALE GENOMIC DNA]</scope>
    <source>
        <strain evidence="3 4">NBRC 100340</strain>
    </source>
</reference>
<protein>
    <submittedName>
        <fullName evidence="3">2-keto-myo-inositol dehydratase IolE</fullName>
    </submittedName>
</protein>
<feature type="domain" description="Xylose isomerase-like TIM barrel" evidence="2">
    <location>
        <begin position="31"/>
        <end position="274"/>
    </location>
</feature>
<dbReference type="Proteomes" id="UP000008366">
    <property type="component" value="Unassembled WGS sequence"/>
</dbReference>
<dbReference type="SUPFAM" id="SSF51658">
    <property type="entry name" value="Xylose isomerase-like"/>
    <property type="match status" value="1"/>
</dbReference>
<dbReference type="eggNOG" id="COG1082">
    <property type="taxonomic scope" value="Bacteria"/>
</dbReference>